<organism evidence="1 2">
    <name type="scientific">Cronobacter malonaticus</name>
    <dbReference type="NCBI Taxonomy" id="413503"/>
    <lineage>
        <taxon>Bacteria</taxon>
        <taxon>Pseudomonadati</taxon>
        <taxon>Pseudomonadota</taxon>
        <taxon>Gammaproteobacteria</taxon>
        <taxon>Enterobacterales</taxon>
        <taxon>Enterobacteriaceae</taxon>
        <taxon>Cronobacter</taxon>
    </lineage>
</organism>
<dbReference type="HOGENOM" id="CLU_3097920_0_0_6"/>
<accession>V5U4P5</accession>
<geneLocation type="plasmid" evidence="1 2">
    <name>p1</name>
</geneLocation>
<gene>
    <name evidence="1" type="ORF">P262_p1013</name>
</gene>
<dbReference type="EMBL" id="CP006732">
    <property type="protein sequence ID" value="AHB72516.1"/>
    <property type="molecule type" value="Genomic_DNA"/>
</dbReference>
<dbReference type="AlphaFoldDB" id="V5U4P5"/>
<keyword evidence="1" id="KW-0614">Plasmid</keyword>
<sequence>MSLVLKFHTFRHAVFMFKLMIQKNLNELFHGEIAISITAFMPVLPENDEAR</sequence>
<evidence type="ECO:0000313" key="1">
    <source>
        <dbReference type="EMBL" id="AHB72516.1"/>
    </source>
</evidence>
<proteinExistence type="predicted"/>
<dbReference type="KEGG" id="csi:P262_p1013"/>
<evidence type="ECO:0000313" key="2">
    <source>
        <dbReference type="Proteomes" id="UP000018545"/>
    </source>
</evidence>
<name>V5U4P5_9ENTR</name>
<dbReference type="Proteomes" id="UP000018545">
    <property type="component" value="Plasmid p1"/>
</dbReference>
<protein>
    <submittedName>
        <fullName evidence="1">Uncharacterized protein</fullName>
    </submittedName>
</protein>
<reference evidence="1 2" key="1">
    <citation type="journal article" date="2014" name="Genome Announc.">
        <title>Complete Genome Sequence of Cronobacter sakazakii Strain CMCC 45402.</title>
        <authorList>
            <person name="Zhao Z."/>
            <person name="Wang L."/>
            <person name="Wang B."/>
            <person name="Liang H."/>
            <person name="Ye Q."/>
            <person name="Zeng M."/>
        </authorList>
    </citation>
    <scope>NUCLEOTIDE SEQUENCE [LARGE SCALE GENOMIC DNA]</scope>
    <source>
        <strain evidence="2">45402</strain>
        <plasmid evidence="2">Plasmid p1</plasmid>
    </source>
</reference>